<reference evidence="2 3" key="1">
    <citation type="journal article" date="2014" name="Nat. Genet.">
        <title>Genome and transcriptome of the porcine whipworm Trichuris suis.</title>
        <authorList>
            <person name="Jex A.R."/>
            <person name="Nejsum P."/>
            <person name="Schwarz E.M."/>
            <person name="Hu L."/>
            <person name="Young N.D."/>
            <person name="Hall R.S."/>
            <person name="Korhonen P.K."/>
            <person name="Liao S."/>
            <person name="Thamsborg S."/>
            <person name="Xia J."/>
            <person name="Xu P."/>
            <person name="Wang S."/>
            <person name="Scheerlinck J.P."/>
            <person name="Hofmann A."/>
            <person name="Sternberg P.W."/>
            <person name="Wang J."/>
            <person name="Gasser R.B."/>
        </authorList>
    </citation>
    <scope>NUCLEOTIDE SEQUENCE [LARGE SCALE GENOMIC DNA]</scope>
    <source>
        <strain evidence="2">DCEP-RM93M</strain>
    </source>
</reference>
<feature type="compositionally biased region" description="Polar residues" evidence="1">
    <location>
        <begin position="147"/>
        <end position="165"/>
    </location>
</feature>
<evidence type="ECO:0008006" key="4">
    <source>
        <dbReference type="Google" id="ProtNLM"/>
    </source>
</evidence>
<evidence type="ECO:0000256" key="1">
    <source>
        <dbReference type="SAM" id="MobiDB-lite"/>
    </source>
</evidence>
<feature type="region of interest" description="Disordered" evidence="1">
    <location>
        <begin position="143"/>
        <end position="165"/>
    </location>
</feature>
<accession>A0A085MBA6</accession>
<dbReference type="PANTHER" id="PTHR46238:SF8">
    <property type="entry name" value="ENDONUCLEASE_EXONUCLEASE_PHOSPHATASE DOMAIN-CONTAINING PROTEIN"/>
    <property type="match status" value="1"/>
</dbReference>
<keyword evidence="3" id="KW-1185">Reference proteome</keyword>
<protein>
    <recommendedName>
        <fullName evidence="4">Reverse transcriptase domain-containing protein</fullName>
    </recommendedName>
</protein>
<organism evidence="2 3">
    <name type="scientific">Trichuris suis</name>
    <name type="common">pig whipworm</name>
    <dbReference type="NCBI Taxonomy" id="68888"/>
    <lineage>
        <taxon>Eukaryota</taxon>
        <taxon>Metazoa</taxon>
        <taxon>Ecdysozoa</taxon>
        <taxon>Nematoda</taxon>
        <taxon>Enoplea</taxon>
        <taxon>Dorylaimia</taxon>
        <taxon>Trichinellida</taxon>
        <taxon>Trichuridae</taxon>
        <taxon>Trichuris</taxon>
    </lineage>
</organism>
<evidence type="ECO:0000313" key="2">
    <source>
        <dbReference type="EMBL" id="KFD54502.1"/>
    </source>
</evidence>
<dbReference type="EMBL" id="KL363207">
    <property type="protein sequence ID" value="KFD54502.1"/>
    <property type="molecule type" value="Genomic_DNA"/>
</dbReference>
<dbReference type="Proteomes" id="UP000030764">
    <property type="component" value="Unassembled WGS sequence"/>
</dbReference>
<sequence>MEYMDFGPQTPGTISINEPLTKALTFKYLGSYLSFEGGVTTAKIQTAWQKWKTLTGVLCNKKLPRKLKSSVYRTVMRPAVLYGSECWAITNKDEQRLNVMETTMLMSTLGFSRLEHTPNEMTDNGGIVCSEQSQGKTPREVWESIPTGRQSPCKTITSPLPNRGQTTSIKTKIKIDGQHIRRSKGTTNQGTTSQEEHWFDSTRPGNVSVKKNKLVFPRI</sequence>
<proteinExistence type="predicted"/>
<feature type="region of interest" description="Disordered" evidence="1">
    <location>
        <begin position="181"/>
        <end position="204"/>
    </location>
</feature>
<dbReference type="PANTHER" id="PTHR46238">
    <property type="entry name" value="REVERSE TRANSCRIPTASE DOMAIN-CONTAINING PROTEIN"/>
    <property type="match status" value="1"/>
</dbReference>
<evidence type="ECO:0000313" key="3">
    <source>
        <dbReference type="Proteomes" id="UP000030764"/>
    </source>
</evidence>
<gene>
    <name evidence="2" type="ORF">M513_04649</name>
</gene>
<name>A0A085MBA6_9BILA</name>
<dbReference type="AlphaFoldDB" id="A0A085MBA6"/>